<dbReference type="GO" id="GO:0003676">
    <property type="term" value="F:nucleic acid binding"/>
    <property type="evidence" value="ECO:0007669"/>
    <property type="project" value="InterPro"/>
</dbReference>
<protein>
    <submittedName>
        <fullName evidence="3">Acylamino-acid-releasing enzyme</fullName>
    </submittedName>
</protein>
<name>A0A2Z7B7Y9_9LAMI</name>
<dbReference type="AlphaFoldDB" id="A0A2Z7B7Y9"/>
<dbReference type="Proteomes" id="UP000250235">
    <property type="component" value="Unassembled WGS sequence"/>
</dbReference>
<gene>
    <name evidence="3" type="ORF">F511_36123</name>
</gene>
<sequence length="68" mass="8026">MKKRHRYKSQPKKLKCFLCHKQGHFRKDCPDRNKMSDKAKDQGEVSMVQEGYENAEVLCIAELKVDQD</sequence>
<dbReference type="PROSITE" id="PS50158">
    <property type="entry name" value="ZF_CCHC"/>
    <property type="match status" value="1"/>
</dbReference>
<feature type="domain" description="CCHC-type" evidence="2">
    <location>
        <begin position="15"/>
        <end position="31"/>
    </location>
</feature>
<keyword evidence="4" id="KW-1185">Reference proteome</keyword>
<evidence type="ECO:0000313" key="3">
    <source>
        <dbReference type="EMBL" id="KZV27845.1"/>
    </source>
</evidence>
<keyword evidence="1" id="KW-0862">Zinc</keyword>
<evidence type="ECO:0000259" key="2">
    <source>
        <dbReference type="PROSITE" id="PS50158"/>
    </source>
</evidence>
<dbReference type="OrthoDB" id="427960at2759"/>
<reference evidence="3 4" key="1">
    <citation type="journal article" date="2015" name="Proc. Natl. Acad. Sci. U.S.A.">
        <title>The resurrection genome of Boea hygrometrica: A blueprint for survival of dehydration.</title>
        <authorList>
            <person name="Xiao L."/>
            <person name="Yang G."/>
            <person name="Zhang L."/>
            <person name="Yang X."/>
            <person name="Zhao S."/>
            <person name="Ji Z."/>
            <person name="Zhou Q."/>
            <person name="Hu M."/>
            <person name="Wang Y."/>
            <person name="Chen M."/>
            <person name="Xu Y."/>
            <person name="Jin H."/>
            <person name="Xiao X."/>
            <person name="Hu G."/>
            <person name="Bao F."/>
            <person name="Hu Y."/>
            <person name="Wan P."/>
            <person name="Li L."/>
            <person name="Deng X."/>
            <person name="Kuang T."/>
            <person name="Xiang C."/>
            <person name="Zhu J.K."/>
            <person name="Oliver M.J."/>
            <person name="He Y."/>
        </authorList>
    </citation>
    <scope>NUCLEOTIDE SEQUENCE [LARGE SCALE GENOMIC DNA]</scope>
    <source>
        <strain evidence="4">cv. XS01</strain>
    </source>
</reference>
<dbReference type="InterPro" id="IPR001878">
    <property type="entry name" value="Znf_CCHC"/>
</dbReference>
<keyword evidence="1" id="KW-0863">Zinc-finger</keyword>
<accession>A0A2Z7B7Y9</accession>
<proteinExistence type="predicted"/>
<dbReference type="EMBL" id="KV010266">
    <property type="protein sequence ID" value="KZV27845.1"/>
    <property type="molecule type" value="Genomic_DNA"/>
</dbReference>
<dbReference type="GO" id="GO:0008270">
    <property type="term" value="F:zinc ion binding"/>
    <property type="evidence" value="ECO:0007669"/>
    <property type="project" value="UniProtKB-KW"/>
</dbReference>
<organism evidence="3 4">
    <name type="scientific">Dorcoceras hygrometricum</name>
    <dbReference type="NCBI Taxonomy" id="472368"/>
    <lineage>
        <taxon>Eukaryota</taxon>
        <taxon>Viridiplantae</taxon>
        <taxon>Streptophyta</taxon>
        <taxon>Embryophyta</taxon>
        <taxon>Tracheophyta</taxon>
        <taxon>Spermatophyta</taxon>
        <taxon>Magnoliopsida</taxon>
        <taxon>eudicotyledons</taxon>
        <taxon>Gunneridae</taxon>
        <taxon>Pentapetalae</taxon>
        <taxon>asterids</taxon>
        <taxon>lamiids</taxon>
        <taxon>Lamiales</taxon>
        <taxon>Gesneriaceae</taxon>
        <taxon>Didymocarpoideae</taxon>
        <taxon>Trichosporeae</taxon>
        <taxon>Loxocarpinae</taxon>
        <taxon>Dorcoceras</taxon>
    </lineage>
</organism>
<evidence type="ECO:0000256" key="1">
    <source>
        <dbReference type="PROSITE-ProRule" id="PRU00047"/>
    </source>
</evidence>
<dbReference type="SUPFAM" id="SSF57756">
    <property type="entry name" value="Retrovirus zinc finger-like domains"/>
    <property type="match status" value="1"/>
</dbReference>
<keyword evidence="1" id="KW-0479">Metal-binding</keyword>
<evidence type="ECO:0000313" key="4">
    <source>
        <dbReference type="Proteomes" id="UP000250235"/>
    </source>
</evidence>
<dbReference type="Gene3D" id="4.10.60.10">
    <property type="entry name" value="Zinc finger, CCHC-type"/>
    <property type="match status" value="1"/>
</dbReference>
<dbReference type="SMART" id="SM00343">
    <property type="entry name" value="ZnF_C2HC"/>
    <property type="match status" value="1"/>
</dbReference>
<dbReference type="InterPro" id="IPR036875">
    <property type="entry name" value="Znf_CCHC_sf"/>
</dbReference>